<dbReference type="FunFam" id="2.40.70.10:FF:000049">
    <property type="entry name" value="Aspartyl protease AED1"/>
    <property type="match status" value="1"/>
</dbReference>
<dbReference type="Gene3D" id="2.40.70.10">
    <property type="entry name" value="Acid Proteases"/>
    <property type="match status" value="2"/>
</dbReference>
<dbReference type="Pfam" id="PF14541">
    <property type="entry name" value="TAXi_C"/>
    <property type="match status" value="1"/>
</dbReference>
<dbReference type="PANTHER" id="PTHR13683:SF632">
    <property type="entry name" value="PEPTIDASE A1 DOMAIN-CONTAINING PROTEIN"/>
    <property type="match status" value="1"/>
</dbReference>
<dbReference type="InterPro" id="IPR001461">
    <property type="entry name" value="Aspartic_peptidase_A1"/>
</dbReference>
<evidence type="ECO:0000313" key="4">
    <source>
        <dbReference type="Proteomes" id="UP001054889"/>
    </source>
</evidence>
<dbReference type="GO" id="GO:0004190">
    <property type="term" value="F:aspartic-type endopeptidase activity"/>
    <property type="evidence" value="ECO:0007669"/>
    <property type="project" value="InterPro"/>
</dbReference>
<sequence>MRPPPIARLTPVARMDAGGWQPPPAACLTRLRAWTLAACGLLQQAAHVDLGAGGLLRPHAWTPVGGGLLQPCVWTPGGRRLTRSCAFPAAGPDLWQCFNASSSRGGPRSAVTRRCLLLLRRAWICSSGVTNDRLPVVHRLSQCWPPNGADKGSNPSPSDVYHQDVSRIRSLFAGRTAAGPADVLAPAPAPSAGGVTLPTNGTPVAQAPGVQDYTVLVGYGTPAQTFPMGLETSFGLSLLRCKPCAAGSSSCDPAFDTTKSSTFTRVPCGSPNCRSSNCSSPSSVCPLPFSELRGEVVQDVLTLTPSSAGAVHDFTFGCVAVNQPSTRPVVGVLDLSRDSRSVPSRLATPGTPAFSYCLPLARGSSHGFLSIGANPPNYGGSDVQHAPLVINPDFPNMYFIDLVGISLGGKDIPIPPYVNTANTTAIDVVAKFTHLNPAVYLPLRDAFREDMKEYPTAPPFHGLDTCYNFTGLNEFTIPLVRFKFGNGESFLVFGDQMLYYEDPTVGPFSVACLAFTAFPGEEQYNVIGSLAQTTTEVVYDVSGGKVGFIPFSC</sequence>
<dbReference type="InterPro" id="IPR032861">
    <property type="entry name" value="TAXi_N"/>
</dbReference>
<organism evidence="3 4">
    <name type="scientific">Eleusine coracana subsp. coracana</name>
    <dbReference type="NCBI Taxonomy" id="191504"/>
    <lineage>
        <taxon>Eukaryota</taxon>
        <taxon>Viridiplantae</taxon>
        <taxon>Streptophyta</taxon>
        <taxon>Embryophyta</taxon>
        <taxon>Tracheophyta</taxon>
        <taxon>Spermatophyta</taxon>
        <taxon>Magnoliopsida</taxon>
        <taxon>Liliopsida</taxon>
        <taxon>Poales</taxon>
        <taxon>Poaceae</taxon>
        <taxon>PACMAD clade</taxon>
        <taxon>Chloridoideae</taxon>
        <taxon>Cynodonteae</taxon>
        <taxon>Eleusininae</taxon>
        <taxon>Eleusine</taxon>
    </lineage>
</organism>
<evidence type="ECO:0000259" key="2">
    <source>
        <dbReference type="PROSITE" id="PS51767"/>
    </source>
</evidence>
<dbReference type="InterPro" id="IPR033121">
    <property type="entry name" value="PEPTIDASE_A1"/>
</dbReference>
<comment type="similarity">
    <text evidence="1">Belongs to the peptidase A1 family.</text>
</comment>
<dbReference type="PANTHER" id="PTHR13683">
    <property type="entry name" value="ASPARTYL PROTEASES"/>
    <property type="match status" value="1"/>
</dbReference>
<evidence type="ECO:0000313" key="3">
    <source>
        <dbReference type="EMBL" id="GJN28934.1"/>
    </source>
</evidence>
<dbReference type="EMBL" id="BQKI01000081">
    <property type="protein sequence ID" value="GJN28934.1"/>
    <property type="molecule type" value="Genomic_DNA"/>
</dbReference>
<evidence type="ECO:0000256" key="1">
    <source>
        <dbReference type="ARBA" id="ARBA00007447"/>
    </source>
</evidence>
<comment type="caution">
    <text evidence="3">The sequence shown here is derived from an EMBL/GenBank/DDBJ whole genome shotgun (WGS) entry which is preliminary data.</text>
</comment>
<keyword evidence="4" id="KW-1185">Reference proteome</keyword>
<dbReference type="SUPFAM" id="SSF50630">
    <property type="entry name" value="Acid proteases"/>
    <property type="match status" value="1"/>
</dbReference>
<protein>
    <recommendedName>
        <fullName evidence="2">Peptidase A1 domain-containing protein</fullName>
    </recommendedName>
</protein>
<dbReference type="AlphaFoldDB" id="A0AAV5EZU5"/>
<reference evidence="3" key="1">
    <citation type="journal article" date="2018" name="DNA Res.">
        <title>Multiple hybrid de novo genome assembly of finger millet, an orphan allotetraploid crop.</title>
        <authorList>
            <person name="Hatakeyama M."/>
            <person name="Aluri S."/>
            <person name="Balachadran M.T."/>
            <person name="Sivarajan S.R."/>
            <person name="Patrignani A."/>
            <person name="Gruter S."/>
            <person name="Poveda L."/>
            <person name="Shimizu-Inatsugi R."/>
            <person name="Baeten J."/>
            <person name="Francoijs K.J."/>
            <person name="Nataraja K.N."/>
            <person name="Reddy Y.A.N."/>
            <person name="Phadnis S."/>
            <person name="Ravikumar R.L."/>
            <person name="Schlapbach R."/>
            <person name="Sreeman S.M."/>
            <person name="Shimizu K.K."/>
        </authorList>
    </citation>
    <scope>NUCLEOTIDE SEQUENCE</scope>
</reference>
<dbReference type="InterPro" id="IPR032799">
    <property type="entry name" value="TAXi_C"/>
</dbReference>
<reference evidence="3" key="2">
    <citation type="submission" date="2021-12" db="EMBL/GenBank/DDBJ databases">
        <title>Resequencing data analysis of finger millet.</title>
        <authorList>
            <person name="Hatakeyama M."/>
            <person name="Aluri S."/>
            <person name="Balachadran M.T."/>
            <person name="Sivarajan S.R."/>
            <person name="Poveda L."/>
            <person name="Shimizu-Inatsugi R."/>
            <person name="Schlapbach R."/>
            <person name="Sreeman S.M."/>
            <person name="Shimizu K.K."/>
        </authorList>
    </citation>
    <scope>NUCLEOTIDE SEQUENCE</scope>
</reference>
<accession>A0AAV5EZU5</accession>
<feature type="domain" description="Peptidase A1" evidence="2">
    <location>
        <begin position="213"/>
        <end position="549"/>
    </location>
</feature>
<proteinExistence type="inferred from homology"/>
<name>A0AAV5EZU5_ELECO</name>
<dbReference type="Pfam" id="PF14543">
    <property type="entry name" value="TAXi_N"/>
    <property type="match status" value="1"/>
</dbReference>
<dbReference type="Proteomes" id="UP001054889">
    <property type="component" value="Unassembled WGS sequence"/>
</dbReference>
<dbReference type="PROSITE" id="PS51767">
    <property type="entry name" value="PEPTIDASE_A1"/>
    <property type="match status" value="1"/>
</dbReference>
<dbReference type="GO" id="GO:0006508">
    <property type="term" value="P:proteolysis"/>
    <property type="evidence" value="ECO:0007669"/>
    <property type="project" value="InterPro"/>
</dbReference>
<gene>
    <name evidence="3" type="primary">gb17109</name>
    <name evidence="3" type="ORF">PR202_gb17109</name>
</gene>
<dbReference type="InterPro" id="IPR021109">
    <property type="entry name" value="Peptidase_aspartic_dom_sf"/>
</dbReference>